<keyword evidence="1 6" id="KW-0699">rRNA-binding</keyword>
<dbReference type="KEGG" id="mgz:GCW_00695"/>
<dbReference type="GO" id="GO:0006412">
    <property type="term" value="P:translation"/>
    <property type="evidence" value="ECO:0007669"/>
    <property type="project" value="UniProtKB-UniRule"/>
</dbReference>
<feature type="compositionally biased region" description="Basic residues" evidence="7">
    <location>
        <begin position="62"/>
        <end position="72"/>
    </location>
</feature>
<proteinExistence type="inferred from homology"/>
<evidence type="ECO:0000256" key="1">
    <source>
        <dbReference type="ARBA" id="ARBA00022730"/>
    </source>
</evidence>
<dbReference type="GO" id="GO:1990904">
    <property type="term" value="C:ribonucleoprotein complex"/>
    <property type="evidence" value="ECO:0007669"/>
    <property type="project" value="UniProtKB-KW"/>
</dbReference>
<feature type="compositionally biased region" description="Polar residues" evidence="7">
    <location>
        <begin position="75"/>
        <end position="84"/>
    </location>
</feature>
<evidence type="ECO:0000256" key="5">
    <source>
        <dbReference type="ARBA" id="ARBA00035136"/>
    </source>
</evidence>
<dbReference type="GO" id="GO:0003735">
    <property type="term" value="F:structural constituent of ribosome"/>
    <property type="evidence" value="ECO:0007669"/>
    <property type="project" value="InterPro"/>
</dbReference>
<dbReference type="GO" id="GO:0019843">
    <property type="term" value="F:rRNA binding"/>
    <property type="evidence" value="ECO:0007669"/>
    <property type="project" value="UniProtKB-UniRule"/>
</dbReference>
<dbReference type="Gene3D" id="1.20.58.110">
    <property type="entry name" value="Ribosomal protein S20"/>
    <property type="match status" value="1"/>
</dbReference>
<dbReference type="RefSeq" id="WP_011883834.1">
    <property type="nucleotide sequence ID" value="NC_023030.2"/>
</dbReference>
<evidence type="ECO:0000256" key="4">
    <source>
        <dbReference type="ARBA" id="ARBA00023274"/>
    </source>
</evidence>
<dbReference type="Pfam" id="PF01649">
    <property type="entry name" value="Ribosomal_S20p"/>
    <property type="match status" value="1"/>
</dbReference>
<dbReference type="AlphaFoldDB" id="A0A0F6CK21"/>
<dbReference type="InterPro" id="IPR002583">
    <property type="entry name" value="Ribosomal_bS20"/>
</dbReference>
<sequence length="84" mass="9492">MANIKANEKSYRQNQKANLLTKGFKTSLKNQLKKTKASKDKKDVEQVYSLADKLAKNNRISKNKARRLKSRAAKWSNSATAASH</sequence>
<keyword evidence="3 6" id="KW-0689">Ribosomal protein</keyword>
<reference evidence="8 9" key="1">
    <citation type="journal article" date="2011" name="PLoS ONE">
        <title>Core proteome of the minimal cell: comparative proteomics of three mollicute species.</title>
        <authorList>
            <person name="Fisunov G.Y."/>
            <person name="Alexeev D.G."/>
            <person name="Bazaleev N.A."/>
            <person name="Ladygina V.G."/>
            <person name="Galyamina M.A."/>
            <person name="Kondratov I.G."/>
            <person name="Zhukova N.A."/>
            <person name="Serebryakova M.V."/>
            <person name="Demina I.A."/>
            <person name="Govorun V.M."/>
        </authorList>
    </citation>
    <scope>NUCLEOTIDE SEQUENCE [LARGE SCALE GENOMIC DNA]</scope>
    <source>
        <strain evidence="8 9">S6</strain>
    </source>
</reference>
<organism evidence="8 9">
    <name type="scientific">Mycoplasmoides gallisepticum S6</name>
    <dbReference type="NCBI Taxonomy" id="1006581"/>
    <lineage>
        <taxon>Bacteria</taxon>
        <taxon>Bacillati</taxon>
        <taxon>Mycoplasmatota</taxon>
        <taxon>Mycoplasmoidales</taxon>
        <taxon>Mycoplasmoidaceae</taxon>
        <taxon>Mycoplasmoides</taxon>
    </lineage>
</organism>
<dbReference type="Proteomes" id="UP000018735">
    <property type="component" value="Chromosome"/>
</dbReference>
<dbReference type="HOGENOM" id="CLU_160655_3_2_14"/>
<comment type="function">
    <text evidence="6">Binds directly to 16S ribosomal RNA.</text>
</comment>
<evidence type="ECO:0000313" key="9">
    <source>
        <dbReference type="Proteomes" id="UP000018735"/>
    </source>
</evidence>
<evidence type="ECO:0000256" key="7">
    <source>
        <dbReference type="SAM" id="MobiDB-lite"/>
    </source>
</evidence>
<dbReference type="GO" id="GO:0005840">
    <property type="term" value="C:ribosome"/>
    <property type="evidence" value="ECO:0007669"/>
    <property type="project" value="UniProtKB-KW"/>
</dbReference>
<dbReference type="HAMAP" id="MF_00500">
    <property type="entry name" value="Ribosomal_bS20"/>
    <property type="match status" value="1"/>
</dbReference>
<dbReference type="eggNOG" id="COG0268">
    <property type="taxonomic scope" value="Bacteria"/>
</dbReference>
<name>A0A0F6CK21_MYCGL</name>
<keyword evidence="4 6" id="KW-0687">Ribonucleoprotein</keyword>
<gene>
    <name evidence="6 8" type="primary">rpsT</name>
    <name evidence="8" type="ORF">GCW_00695</name>
</gene>
<dbReference type="EMBL" id="CP006916">
    <property type="protein sequence ID" value="AHB99443.1"/>
    <property type="molecule type" value="Genomic_DNA"/>
</dbReference>
<protein>
    <recommendedName>
        <fullName evidence="5 6">Small ribosomal subunit protein bS20</fullName>
    </recommendedName>
</protein>
<feature type="region of interest" description="Disordered" evidence="7">
    <location>
        <begin position="62"/>
        <end position="84"/>
    </location>
</feature>
<comment type="similarity">
    <text evidence="6">Belongs to the bacterial ribosomal protein bS20 family.</text>
</comment>
<evidence type="ECO:0000313" key="8">
    <source>
        <dbReference type="EMBL" id="AHB99443.1"/>
    </source>
</evidence>
<dbReference type="SUPFAM" id="SSF46992">
    <property type="entry name" value="Ribosomal protein S20"/>
    <property type="match status" value="1"/>
</dbReference>
<evidence type="ECO:0000256" key="2">
    <source>
        <dbReference type="ARBA" id="ARBA00022884"/>
    </source>
</evidence>
<evidence type="ECO:0000256" key="6">
    <source>
        <dbReference type="HAMAP-Rule" id="MF_00500"/>
    </source>
</evidence>
<keyword evidence="2 6" id="KW-0694">RNA-binding</keyword>
<evidence type="ECO:0000256" key="3">
    <source>
        <dbReference type="ARBA" id="ARBA00022980"/>
    </source>
</evidence>
<dbReference type="InterPro" id="IPR036510">
    <property type="entry name" value="Ribosomal_bS20_sf"/>
</dbReference>
<dbReference type="NCBIfam" id="TIGR00029">
    <property type="entry name" value="S20"/>
    <property type="match status" value="1"/>
</dbReference>
<accession>A0A0F6CK21</accession>